<keyword evidence="6 9" id="KW-0067">ATP-binding</keyword>
<evidence type="ECO:0000313" key="9">
    <source>
        <dbReference type="EMBL" id="SDL93093.1"/>
    </source>
</evidence>
<evidence type="ECO:0000256" key="3">
    <source>
        <dbReference type="ARBA" id="ARBA00022448"/>
    </source>
</evidence>
<accession>A0A1G9P3F1</accession>
<dbReference type="Pfam" id="PF00005">
    <property type="entry name" value="ABC_tran"/>
    <property type="match status" value="1"/>
</dbReference>
<dbReference type="GO" id="GO:0005886">
    <property type="term" value="C:plasma membrane"/>
    <property type="evidence" value="ECO:0007669"/>
    <property type="project" value="UniProtKB-SubCell"/>
</dbReference>
<dbReference type="InterPro" id="IPR003593">
    <property type="entry name" value="AAA+_ATPase"/>
</dbReference>
<evidence type="ECO:0000256" key="1">
    <source>
        <dbReference type="ARBA" id="ARBA00004417"/>
    </source>
</evidence>
<dbReference type="Pfam" id="PF08352">
    <property type="entry name" value="oligo_HPY"/>
    <property type="match status" value="1"/>
</dbReference>
<keyword evidence="3" id="KW-0813">Transport</keyword>
<dbReference type="GO" id="GO:0055085">
    <property type="term" value="P:transmembrane transport"/>
    <property type="evidence" value="ECO:0007669"/>
    <property type="project" value="UniProtKB-ARBA"/>
</dbReference>
<dbReference type="PANTHER" id="PTHR43297">
    <property type="entry name" value="OLIGOPEPTIDE TRANSPORT ATP-BINDING PROTEIN APPD"/>
    <property type="match status" value="1"/>
</dbReference>
<dbReference type="NCBIfam" id="TIGR01727">
    <property type="entry name" value="oligo_HPY"/>
    <property type="match status" value="1"/>
</dbReference>
<gene>
    <name evidence="9" type="ORF">SAMN05428957_101164</name>
</gene>
<dbReference type="PANTHER" id="PTHR43297:SF2">
    <property type="entry name" value="DIPEPTIDE TRANSPORT ATP-BINDING PROTEIN DPPD"/>
    <property type="match status" value="1"/>
</dbReference>
<comment type="subcellular location">
    <subcellularLocation>
        <location evidence="1">Cell inner membrane</location>
        <topology evidence="1">Peripheral membrane protein</topology>
    </subcellularLocation>
</comment>
<dbReference type="OrthoDB" id="9802772at2"/>
<dbReference type="Proteomes" id="UP000198552">
    <property type="component" value="Unassembled WGS sequence"/>
</dbReference>
<keyword evidence="10" id="KW-1185">Reference proteome</keyword>
<dbReference type="AlphaFoldDB" id="A0A1G9P3F1"/>
<dbReference type="PROSITE" id="PS50893">
    <property type="entry name" value="ABC_TRANSPORTER_2"/>
    <property type="match status" value="1"/>
</dbReference>
<name>A0A1G9P3F1_9BURK</name>
<keyword evidence="5" id="KW-0547">Nucleotide-binding</keyword>
<sequence>MSDAPLLDVRGLSTVFHTEEGAWPAVSEVDIRLAPGEILGLVGESGSGKSVTGFSLFGMIDPPGEVIAGEVLLQGQDLRRMAPEALRQLRGNRIAMIFQDPLMTLNPVLRIEEQMLEAIEQHQKLGRPQARQRCVEALEMVGIPAPEKRLRSYPHEFSGGMRQRVAIAIAMLNRPELIICDEPTTALDVTIQGQILYRMQRICADQGTALIWITHDLGVIAELADRVAVMYAGRIVEQGAVADVLDAPRHPYTQGLLSSLPSRTQPGERLAQINGMAPSLSARVPGCAFAPRCARASQRCVTEQPAPTQVPGRMFRCFHPLQETRRDARE</sequence>
<dbReference type="GO" id="GO:0015833">
    <property type="term" value="P:peptide transport"/>
    <property type="evidence" value="ECO:0007669"/>
    <property type="project" value="InterPro"/>
</dbReference>
<dbReference type="Gene3D" id="3.40.50.300">
    <property type="entry name" value="P-loop containing nucleotide triphosphate hydrolases"/>
    <property type="match status" value="1"/>
</dbReference>
<comment type="similarity">
    <text evidence="2">Belongs to the ABC transporter superfamily.</text>
</comment>
<dbReference type="InterPro" id="IPR027417">
    <property type="entry name" value="P-loop_NTPase"/>
</dbReference>
<dbReference type="InterPro" id="IPR003439">
    <property type="entry name" value="ABC_transporter-like_ATP-bd"/>
</dbReference>
<dbReference type="SUPFAM" id="SSF52540">
    <property type="entry name" value="P-loop containing nucleoside triphosphate hydrolases"/>
    <property type="match status" value="1"/>
</dbReference>
<dbReference type="STRING" id="1527607.SAMN05428957_101164"/>
<dbReference type="PROSITE" id="PS00211">
    <property type="entry name" value="ABC_TRANSPORTER_1"/>
    <property type="match status" value="1"/>
</dbReference>
<keyword evidence="4" id="KW-1003">Cell membrane</keyword>
<dbReference type="InterPro" id="IPR013563">
    <property type="entry name" value="Oligopep_ABC_C"/>
</dbReference>
<reference evidence="10" key="1">
    <citation type="submission" date="2016-10" db="EMBL/GenBank/DDBJ databases">
        <authorList>
            <person name="Varghese N."/>
            <person name="Submissions S."/>
        </authorList>
    </citation>
    <scope>NUCLEOTIDE SEQUENCE [LARGE SCALE GENOMIC DNA]</scope>
    <source>
        <strain evidence="10">EPL6</strain>
    </source>
</reference>
<dbReference type="FunFam" id="3.40.50.300:FF:000016">
    <property type="entry name" value="Oligopeptide ABC transporter ATP-binding component"/>
    <property type="match status" value="1"/>
</dbReference>
<evidence type="ECO:0000256" key="5">
    <source>
        <dbReference type="ARBA" id="ARBA00022741"/>
    </source>
</evidence>
<evidence type="ECO:0000256" key="7">
    <source>
        <dbReference type="ARBA" id="ARBA00023136"/>
    </source>
</evidence>
<dbReference type="GO" id="GO:0005524">
    <property type="term" value="F:ATP binding"/>
    <property type="evidence" value="ECO:0007669"/>
    <property type="project" value="UniProtKB-KW"/>
</dbReference>
<dbReference type="RefSeq" id="WP_091565498.1">
    <property type="nucleotide sequence ID" value="NZ_FNHP01000001.1"/>
</dbReference>
<feature type="domain" description="ABC transporter" evidence="8">
    <location>
        <begin position="9"/>
        <end position="257"/>
    </location>
</feature>
<dbReference type="CDD" id="cd03257">
    <property type="entry name" value="ABC_NikE_OppD_transporters"/>
    <property type="match status" value="1"/>
</dbReference>
<evidence type="ECO:0000256" key="4">
    <source>
        <dbReference type="ARBA" id="ARBA00022475"/>
    </source>
</evidence>
<evidence type="ECO:0000256" key="2">
    <source>
        <dbReference type="ARBA" id="ARBA00005417"/>
    </source>
</evidence>
<dbReference type="SMART" id="SM00382">
    <property type="entry name" value="AAA"/>
    <property type="match status" value="1"/>
</dbReference>
<dbReference type="GO" id="GO:0016887">
    <property type="term" value="F:ATP hydrolysis activity"/>
    <property type="evidence" value="ECO:0007669"/>
    <property type="project" value="InterPro"/>
</dbReference>
<protein>
    <submittedName>
        <fullName evidence="9">Peptide/nickel transport system ATP-binding protein</fullName>
    </submittedName>
</protein>
<proteinExistence type="inferred from homology"/>
<organism evidence="9 10">
    <name type="scientific">Oryzisolibacter propanilivorax</name>
    <dbReference type="NCBI Taxonomy" id="1527607"/>
    <lineage>
        <taxon>Bacteria</taxon>
        <taxon>Pseudomonadati</taxon>
        <taxon>Pseudomonadota</taxon>
        <taxon>Betaproteobacteria</taxon>
        <taxon>Burkholderiales</taxon>
        <taxon>Comamonadaceae</taxon>
        <taxon>Oryzisolibacter</taxon>
    </lineage>
</organism>
<dbReference type="InterPro" id="IPR017871">
    <property type="entry name" value="ABC_transporter-like_CS"/>
</dbReference>
<dbReference type="InterPro" id="IPR050388">
    <property type="entry name" value="ABC_Ni/Peptide_Import"/>
</dbReference>
<evidence type="ECO:0000313" key="10">
    <source>
        <dbReference type="Proteomes" id="UP000198552"/>
    </source>
</evidence>
<evidence type="ECO:0000259" key="8">
    <source>
        <dbReference type="PROSITE" id="PS50893"/>
    </source>
</evidence>
<dbReference type="EMBL" id="FNHP01000001">
    <property type="protein sequence ID" value="SDL93093.1"/>
    <property type="molecule type" value="Genomic_DNA"/>
</dbReference>
<keyword evidence="7" id="KW-0472">Membrane</keyword>
<evidence type="ECO:0000256" key="6">
    <source>
        <dbReference type="ARBA" id="ARBA00022840"/>
    </source>
</evidence>